<protein>
    <submittedName>
        <fullName evidence="1">Uncharacterized protein</fullName>
    </submittedName>
</protein>
<gene>
    <name evidence="1" type="ORF">SDC9_146172</name>
</gene>
<sequence>MEVPRQIWFTACTDDVFKDPFKPGYGELFNKTADFLRDVLQRRRIQTFALQAQVLAEGRTHCTAYLRGGYLISAFSHNIRNRIAYLITGMCSVFSRKPHK</sequence>
<evidence type="ECO:0000313" key="1">
    <source>
        <dbReference type="EMBL" id="MPM98982.1"/>
    </source>
</evidence>
<dbReference type="EMBL" id="VSSQ01045105">
    <property type="protein sequence ID" value="MPM98982.1"/>
    <property type="molecule type" value="Genomic_DNA"/>
</dbReference>
<name>A0A645EEF2_9ZZZZ</name>
<proteinExistence type="predicted"/>
<comment type="caution">
    <text evidence="1">The sequence shown here is derived from an EMBL/GenBank/DDBJ whole genome shotgun (WGS) entry which is preliminary data.</text>
</comment>
<organism evidence="1">
    <name type="scientific">bioreactor metagenome</name>
    <dbReference type="NCBI Taxonomy" id="1076179"/>
    <lineage>
        <taxon>unclassified sequences</taxon>
        <taxon>metagenomes</taxon>
        <taxon>ecological metagenomes</taxon>
    </lineage>
</organism>
<reference evidence="1" key="1">
    <citation type="submission" date="2019-08" db="EMBL/GenBank/DDBJ databases">
        <authorList>
            <person name="Kucharzyk K."/>
            <person name="Murdoch R.W."/>
            <person name="Higgins S."/>
            <person name="Loffler F."/>
        </authorList>
    </citation>
    <scope>NUCLEOTIDE SEQUENCE</scope>
</reference>
<accession>A0A645EEF2</accession>
<dbReference type="AlphaFoldDB" id="A0A645EEF2"/>